<comment type="caution">
    <text evidence="2">The sequence shown here is derived from an EMBL/GenBank/DDBJ whole genome shotgun (WGS) entry which is preliminary data.</text>
</comment>
<evidence type="ECO:0000259" key="1">
    <source>
        <dbReference type="PROSITE" id="PS50943"/>
    </source>
</evidence>
<gene>
    <name evidence="2" type="ORF">G3I18_24640</name>
</gene>
<accession>A0A9X5HED6</accession>
<dbReference type="Pfam" id="PF19054">
    <property type="entry name" value="DUF5753"/>
    <property type="match status" value="1"/>
</dbReference>
<dbReference type="Gene3D" id="1.10.260.40">
    <property type="entry name" value="lambda repressor-like DNA-binding domains"/>
    <property type="match status" value="1"/>
</dbReference>
<dbReference type="CDD" id="cd00093">
    <property type="entry name" value="HTH_XRE"/>
    <property type="match status" value="1"/>
</dbReference>
<dbReference type="SUPFAM" id="SSF47413">
    <property type="entry name" value="lambda repressor-like DNA-binding domains"/>
    <property type="match status" value="1"/>
</dbReference>
<dbReference type="InterPro" id="IPR001387">
    <property type="entry name" value="Cro/C1-type_HTH"/>
</dbReference>
<feature type="domain" description="HTH cro/C1-type" evidence="1">
    <location>
        <begin position="17"/>
        <end position="72"/>
    </location>
</feature>
<evidence type="ECO:0000313" key="2">
    <source>
        <dbReference type="EMBL" id="NEC51723.1"/>
    </source>
</evidence>
<dbReference type="RefSeq" id="WP_163090423.1">
    <property type="nucleotide sequence ID" value="NZ_JAAGNA010000853.1"/>
</dbReference>
<reference evidence="2 3" key="1">
    <citation type="submission" date="2020-01" db="EMBL/GenBank/DDBJ databases">
        <title>Insect and environment-associated Actinomycetes.</title>
        <authorList>
            <person name="Currrie C."/>
            <person name="Chevrette M."/>
            <person name="Carlson C."/>
            <person name="Stubbendieck R."/>
            <person name="Wendt-Pienkowski E."/>
        </authorList>
    </citation>
    <scope>NUCLEOTIDE SEQUENCE [LARGE SCALE GENOMIC DNA]</scope>
    <source>
        <strain evidence="2 3">SID8189</strain>
    </source>
</reference>
<protein>
    <submittedName>
        <fullName evidence="2">Helix-turn-helix domain-containing protein</fullName>
    </submittedName>
</protein>
<dbReference type="SMART" id="SM00530">
    <property type="entry name" value="HTH_XRE"/>
    <property type="match status" value="1"/>
</dbReference>
<dbReference type="AlphaFoldDB" id="A0A9X5HED6"/>
<sequence>MSAPSAAEQRLKLRTELRKARTRAGLSQRQVAKMMEWSPSKLLRIESGEVSISVNDLRPLLAIYEISDRRKIDALLDLARGSRKMPFSEYRDVFRSEFLQFLALEASASIARYFNSLQLPRLLQTEEYARAIATAYGSGPTLSDIDERRLEAQISRQDMLQAEDCPELFFILDESVLHRQIGGPGVMRAQLQRLAELSKHPKVTIKVVPYTVGAHPGIQGPFTLFEFVSEEMPDSLYLETPRNPSSPSDKPEETRRFLELFWQLEDLSVSGDMELLMHRLIQRMDEGHDDLAALLEEPSPE</sequence>
<organism evidence="2 3">
    <name type="scientific">Actinospica acidiphila</name>
    <dbReference type="NCBI Taxonomy" id="304899"/>
    <lineage>
        <taxon>Bacteria</taxon>
        <taxon>Bacillati</taxon>
        <taxon>Actinomycetota</taxon>
        <taxon>Actinomycetes</taxon>
        <taxon>Catenulisporales</taxon>
        <taxon>Actinospicaceae</taxon>
        <taxon>Actinospica</taxon>
    </lineage>
</organism>
<dbReference type="InterPro" id="IPR010982">
    <property type="entry name" value="Lambda_DNA-bd_dom_sf"/>
</dbReference>
<dbReference type="Proteomes" id="UP000471745">
    <property type="component" value="Unassembled WGS sequence"/>
</dbReference>
<dbReference type="InterPro" id="IPR043917">
    <property type="entry name" value="DUF5753"/>
</dbReference>
<dbReference type="EMBL" id="JAAGNA010000853">
    <property type="protein sequence ID" value="NEC51723.1"/>
    <property type="molecule type" value="Genomic_DNA"/>
</dbReference>
<keyword evidence="3" id="KW-1185">Reference proteome</keyword>
<dbReference type="Pfam" id="PF13560">
    <property type="entry name" value="HTH_31"/>
    <property type="match status" value="1"/>
</dbReference>
<dbReference type="PROSITE" id="PS50943">
    <property type="entry name" value="HTH_CROC1"/>
    <property type="match status" value="1"/>
</dbReference>
<proteinExistence type="predicted"/>
<evidence type="ECO:0000313" key="3">
    <source>
        <dbReference type="Proteomes" id="UP000471745"/>
    </source>
</evidence>
<dbReference type="GO" id="GO:0003677">
    <property type="term" value="F:DNA binding"/>
    <property type="evidence" value="ECO:0007669"/>
    <property type="project" value="InterPro"/>
</dbReference>
<name>A0A9X5HED6_9ACTN</name>